<dbReference type="InterPro" id="IPR032466">
    <property type="entry name" value="Metal_Hydrolase"/>
</dbReference>
<dbReference type="PANTHER" id="PTHR43383">
    <property type="entry name" value="NODULIN 6"/>
    <property type="match status" value="1"/>
</dbReference>
<gene>
    <name evidence="2" type="ORF">F4Y08_15950</name>
</gene>
<dbReference type="Gene3D" id="3.20.20.140">
    <property type="entry name" value="Metal-dependent hydrolases"/>
    <property type="match status" value="1"/>
</dbReference>
<dbReference type="EMBL" id="VXPY01000115">
    <property type="protein sequence ID" value="MYD91799.1"/>
    <property type="molecule type" value="Genomic_DNA"/>
</dbReference>
<dbReference type="SUPFAM" id="SSF51556">
    <property type="entry name" value="Metallo-dependent hydrolases"/>
    <property type="match status" value="1"/>
</dbReference>
<evidence type="ECO:0000259" key="1">
    <source>
        <dbReference type="Pfam" id="PF04909"/>
    </source>
</evidence>
<dbReference type="Pfam" id="PF04909">
    <property type="entry name" value="Amidohydro_2"/>
    <property type="match status" value="1"/>
</dbReference>
<proteinExistence type="predicted"/>
<sequence length="432" mass="49110">MNPKLSYWSSLGDSDLVHKVLETPLCDTHEHLQRYTDFTPERVDILGALLENYVIADLVVAGASQKAVDDLFNPEAGSVAERFRAVEGAWDHCRHTGYGEAVRLAAEHFYGLEELTPESLTDAQGAHAELMRTRTRLQILQEDAHLDHVQIDDFTMEIVPDEEDSNFYLYDISLWDLVVGKPDMEALGRLTDEEVTDLRSAEAAVAKLFDRFGPEAVACKTQHAYVRTLAWQKRDRDDAARLLDRYLKTPEELTPEEHNLLGDWFLDVCSGLASEHSLPIKIHTGYYAGHSRMPLDFISCEHLCGLLAAHPDTDFVLMHNSYPYSMELAALVKHYPNAYVDMCWAWSINPLDASNFLRHAIHSVPANKVFVFGADTSWPIASYAYAMQARYWLTHTLQQEVNEGHLSEQEAMAYAERVMYCNQHDCFARLKN</sequence>
<organism evidence="2">
    <name type="scientific">Caldilineaceae bacterium SB0662_bin_9</name>
    <dbReference type="NCBI Taxonomy" id="2605258"/>
    <lineage>
        <taxon>Bacteria</taxon>
        <taxon>Bacillati</taxon>
        <taxon>Chloroflexota</taxon>
        <taxon>Caldilineae</taxon>
        <taxon>Caldilineales</taxon>
        <taxon>Caldilineaceae</taxon>
    </lineage>
</organism>
<dbReference type="AlphaFoldDB" id="A0A6B1DVT8"/>
<name>A0A6B1DVT8_9CHLR</name>
<feature type="domain" description="Amidohydrolase-related" evidence="1">
    <location>
        <begin position="216"/>
        <end position="407"/>
    </location>
</feature>
<keyword evidence="2" id="KW-0378">Hydrolase</keyword>
<accession>A0A6B1DVT8</accession>
<dbReference type="InterPro" id="IPR006680">
    <property type="entry name" value="Amidohydro-rel"/>
</dbReference>
<comment type="caution">
    <text evidence="2">The sequence shown here is derived from an EMBL/GenBank/DDBJ whole genome shotgun (WGS) entry which is preliminary data.</text>
</comment>
<dbReference type="GO" id="GO:0016787">
    <property type="term" value="F:hydrolase activity"/>
    <property type="evidence" value="ECO:0007669"/>
    <property type="project" value="UniProtKB-KW"/>
</dbReference>
<reference evidence="2" key="1">
    <citation type="submission" date="2019-09" db="EMBL/GenBank/DDBJ databases">
        <title>Characterisation of the sponge microbiome using genome-centric metagenomics.</title>
        <authorList>
            <person name="Engelberts J.P."/>
            <person name="Robbins S.J."/>
            <person name="De Goeij J.M."/>
            <person name="Aranda M."/>
            <person name="Bell S.C."/>
            <person name="Webster N.S."/>
        </authorList>
    </citation>
    <scope>NUCLEOTIDE SEQUENCE</scope>
    <source>
        <strain evidence="2">SB0662_bin_9</strain>
    </source>
</reference>
<dbReference type="PANTHER" id="PTHR43383:SF2">
    <property type="entry name" value="AMIDOHYDROLASE 2 FAMILY PROTEIN"/>
    <property type="match status" value="1"/>
</dbReference>
<protein>
    <submittedName>
        <fullName evidence="2">Amidohydrolase family protein</fullName>
    </submittedName>
</protein>
<evidence type="ECO:0000313" key="2">
    <source>
        <dbReference type="EMBL" id="MYD91799.1"/>
    </source>
</evidence>